<dbReference type="STRING" id="504832.OCA5_c18570"/>
<dbReference type="HOGENOM" id="CLU_140176_15_1_5"/>
<dbReference type="EMBL" id="CP002826">
    <property type="protein sequence ID" value="AEI06570.1"/>
    <property type="molecule type" value="Genomic_DNA"/>
</dbReference>
<evidence type="ECO:0000313" key="1">
    <source>
        <dbReference type="EMBL" id="AEI06570.1"/>
    </source>
</evidence>
<reference evidence="1 2" key="1">
    <citation type="journal article" date="2011" name="J. Bacteriol.">
        <title>Complete genome sequences of the chemolithoautotrophic Oligotropha carboxidovorans strains OM4 and OM5.</title>
        <authorList>
            <person name="Volland S."/>
            <person name="Rachinger M."/>
            <person name="Strittmatter A."/>
            <person name="Daniel R."/>
            <person name="Gottschalk G."/>
            <person name="Meyer O."/>
        </authorList>
    </citation>
    <scope>NUCLEOTIDE SEQUENCE [LARGE SCALE GENOMIC DNA]</scope>
    <source>
        <strain evidence="2">ATCC 49405 / DSM 1227 / KCTC 32145 / OM5</strain>
    </source>
</reference>
<proteinExistence type="predicted"/>
<dbReference type="Pfam" id="PF05930">
    <property type="entry name" value="Phage_AlpA"/>
    <property type="match status" value="1"/>
</dbReference>
<dbReference type="Proteomes" id="UP000007730">
    <property type="component" value="Chromosome"/>
</dbReference>
<accession>F8BTS0</accession>
<dbReference type="AlphaFoldDB" id="F8BTS0"/>
<protein>
    <submittedName>
        <fullName evidence="1">Transcriptional regulator</fullName>
    </submittedName>
</protein>
<evidence type="ECO:0000313" key="2">
    <source>
        <dbReference type="Proteomes" id="UP000007730"/>
    </source>
</evidence>
<organism evidence="1 2">
    <name type="scientific">Afipia carboxidovorans (strain ATCC 49405 / DSM 1227 / KCTC 32145 / OM5)</name>
    <name type="common">Oligotropha carboxidovorans</name>
    <dbReference type="NCBI Taxonomy" id="504832"/>
    <lineage>
        <taxon>Bacteria</taxon>
        <taxon>Pseudomonadati</taxon>
        <taxon>Pseudomonadota</taxon>
        <taxon>Alphaproteobacteria</taxon>
        <taxon>Hyphomicrobiales</taxon>
        <taxon>Nitrobacteraceae</taxon>
        <taxon>Afipia</taxon>
    </lineage>
</organism>
<dbReference type="InterPro" id="IPR010260">
    <property type="entry name" value="AlpA"/>
</dbReference>
<dbReference type="RefSeq" id="WP_013913091.1">
    <property type="nucleotide sequence ID" value="NC_011386.1"/>
</dbReference>
<keyword evidence="2" id="KW-1185">Reference proteome</keyword>
<sequence>MSPQHIPVAQPRLVSIKTVCAMTSMSRSMVNALRDDGVFVEAVELGPRRIAFVREEVEAWIDARIAKRGANDNNRKREAA</sequence>
<name>F8BTS0_AFIC5</name>
<gene>
    <name evidence="1" type="ordered locus">OCA5_c18570</name>
</gene>
<dbReference type="OrthoDB" id="1525365at2"/>
<dbReference type="KEGG" id="ocg:OCA5_c18570"/>